<evidence type="ECO:0000259" key="2">
    <source>
        <dbReference type="Pfam" id="PF10022"/>
    </source>
</evidence>
<name>A0A3E1NKZ3_9BACT</name>
<dbReference type="InterPro" id="IPR049349">
    <property type="entry name" value="DUF2264_N"/>
</dbReference>
<dbReference type="RefSeq" id="WP_116846567.1">
    <property type="nucleotide sequence ID" value="NZ_QTJU01000002.1"/>
</dbReference>
<dbReference type="PIRSF" id="PIRSF014753">
    <property type="entry name" value="UCP014753"/>
    <property type="match status" value="1"/>
</dbReference>
<accession>A0A3E1NKZ3</accession>
<proteinExistence type="predicted"/>
<keyword evidence="1" id="KW-0732">Signal</keyword>
<organism evidence="3 4">
    <name type="scientific">Deminuibacter soli</name>
    <dbReference type="NCBI Taxonomy" id="2291815"/>
    <lineage>
        <taxon>Bacteria</taxon>
        <taxon>Pseudomonadati</taxon>
        <taxon>Bacteroidota</taxon>
        <taxon>Chitinophagia</taxon>
        <taxon>Chitinophagales</taxon>
        <taxon>Chitinophagaceae</taxon>
        <taxon>Deminuibacter</taxon>
    </lineage>
</organism>
<evidence type="ECO:0000313" key="3">
    <source>
        <dbReference type="EMBL" id="RFM28577.1"/>
    </source>
</evidence>
<dbReference type="PANTHER" id="PTHR35339:SF3">
    <property type="entry name" value="DUF2264 DOMAIN-CONTAINING PROTEIN"/>
    <property type="match status" value="1"/>
</dbReference>
<evidence type="ECO:0000313" key="4">
    <source>
        <dbReference type="Proteomes" id="UP000261284"/>
    </source>
</evidence>
<keyword evidence="4" id="KW-1185">Reference proteome</keyword>
<gene>
    <name evidence="3" type="ORF">DXN05_07200</name>
</gene>
<feature type="signal peptide" evidence="1">
    <location>
        <begin position="1"/>
        <end position="25"/>
    </location>
</feature>
<feature type="domain" description="DUF2264" evidence="2">
    <location>
        <begin position="39"/>
        <end position="400"/>
    </location>
</feature>
<protein>
    <submittedName>
        <fullName evidence="3">DUF2264 domain-containing protein</fullName>
    </submittedName>
</protein>
<comment type="caution">
    <text evidence="3">The sequence shown here is derived from an EMBL/GenBank/DDBJ whole genome shotgun (WGS) entry which is preliminary data.</text>
</comment>
<dbReference type="InterPro" id="IPR016624">
    <property type="entry name" value="UCP014753"/>
</dbReference>
<dbReference type="PANTHER" id="PTHR35339">
    <property type="entry name" value="LINALOOL DEHYDRATASE_ISOMERASE DOMAIN-CONTAINING PROTEIN"/>
    <property type="match status" value="1"/>
</dbReference>
<dbReference type="AlphaFoldDB" id="A0A3E1NKZ3"/>
<dbReference type="Proteomes" id="UP000261284">
    <property type="component" value="Unassembled WGS sequence"/>
</dbReference>
<dbReference type="EMBL" id="QTJU01000002">
    <property type="protein sequence ID" value="RFM28577.1"/>
    <property type="molecule type" value="Genomic_DNA"/>
</dbReference>
<evidence type="ECO:0000256" key="1">
    <source>
        <dbReference type="SAM" id="SignalP"/>
    </source>
</evidence>
<feature type="chain" id="PRO_5017633636" evidence="1">
    <location>
        <begin position="26"/>
        <end position="419"/>
    </location>
</feature>
<sequence length="419" mass="46536">MKRRKLLQLTPMALLTGLFAPRSIAAGLPGTVWADGTTDRDYWVNLLQRIAQPVLQHMAAGTLKQQMPYEKGNGYSEKNAANGVTYLEAFGRTLSGIAPWLALPDDDTQEGNMRKQLRAYALKGLANAADPASPGYLQFRTTGQPLVDGAFLCLGLLRAPEALWAPLEATAKARLVTELKALRHTTPPNNNWHLFSAMVETFLLYAGEQWNPAPVQTAIQKIQSWYVGDGWYSDGPHFAFDYYNGYVIQPMLVTILNALVQKGQANEADLQQALKRMQRYVFQQERLVARDGTYPAIGRSMPYRVGAFQPMAQLAWQQQLPATLQPAQVRCALTALMKNMFDAPGTFDNKGWLQIGICGHQPQVADSYISTGSLYLCTNGFLPLGLPADNAFWTSAPAEWTAQRLWSGKEILHDTHVDY</sequence>
<dbReference type="OrthoDB" id="9813465at2"/>
<reference evidence="3 4" key="1">
    <citation type="submission" date="2018-08" db="EMBL/GenBank/DDBJ databases">
        <title>Chitinophagaceae sp. K23C18032701, a novel bacterium isolated from forest soil.</title>
        <authorList>
            <person name="Wang C."/>
        </authorList>
    </citation>
    <scope>NUCLEOTIDE SEQUENCE [LARGE SCALE GENOMIC DNA]</scope>
    <source>
        <strain evidence="3 4">K23C18032701</strain>
    </source>
</reference>
<dbReference type="Pfam" id="PF10022">
    <property type="entry name" value="DUF2264"/>
    <property type="match status" value="1"/>
</dbReference>